<protein>
    <submittedName>
        <fullName evidence="2">Uncharacterized protein</fullName>
    </submittedName>
</protein>
<gene>
    <name evidence="2" type="ORF">WCT63_17620</name>
</gene>
<sequence>MLKSIRTILFDILAIFIKLIFSIIFIFIGAHLPDAIMLPFVGLGIIFSFWFGDYSTDKLR</sequence>
<organism evidence="2 3">
    <name type="scientific">Pectobacterium versatile</name>
    <dbReference type="NCBI Taxonomy" id="2488639"/>
    <lineage>
        <taxon>Bacteria</taxon>
        <taxon>Pseudomonadati</taxon>
        <taxon>Pseudomonadota</taxon>
        <taxon>Gammaproteobacteria</taxon>
        <taxon>Enterobacterales</taxon>
        <taxon>Pectobacteriaceae</taxon>
        <taxon>Pectobacterium</taxon>
    </lineage>
</organism>
<reference evidence="2 3" key="1">
    <citation type="submission" date="2024-03" db="EMBL/GenBank/DDBJ databases">
        <title>Analysis of soft rot Pectobacteriaceae population diversity in US potato growing regions between 2016 and 2022.</title>
        <authorList>
            <person name="Ma X."/>
            <person name="Zhang X."/>
            <person name="Stodghill P."/>
            <person name="Rioux R."/>
            <person name="Babler B."/>
            <person name="Shrestha S."/>
            <person name="Babler B."/>
            <person name="Rivedal H."/>
            <person name="Frost K."/>
            <person name="Hao J."/>
            <person name="Secor G."/>
            <person name="Swingle B."/>
        </authorList>
    </citation>
    <scope>NUCLEOTIDE SEQUENCE [LARGE SCALE GENOMIC DNA]</scope>
    <source>
        <strain evidence="2 3">UMSS2</strain>
    </source>
</reference>
<comment type="caution">
    <text evidence="2">The sequence shown here is derived from an EMBL/GenBank/DDBJ whole genome shotgun (WGS) entry which is preliminary data.</text>
</comment>
<evidence type="ECO:0000313" key="3">
    <source>
        <dbReference type="Proteomes" id="UP001313132"/>
    </source>
</evidence>
<proteinExistence type="predicted"/>
<keyword evidence="3" id="KW-1185">Reference proteome</keyword>
<dbReference type="Proteomes" id="UP001313132">
    <property type="component" value="Unassembled WGS sequence"/>
</dbReference>
<dbReference type="EMBL" id="JBBBON010000020">
    <property type="protein sequence ID" value="MEI7104267.1"/>
    <property type="molecule type" value="Genomic_DNA"/>
</dbReference>
<keyword evidence="1" id="KW-0812">Transmembrane</keyword>
<evidence type="ECO:0000313" key="2">
    <source>
        <dbReference type="EMBL" id="MEI7104267.1"/>
    </source>
</evidence>
<evidence type="ECO:0000256" key="1">
    <source>
        <dbReference type="SAM" id="Phobius"/>
    </source>
</evidence>
<dbReference type="RefSeq" id="WP_125226360.1">
    <property type="nucleotide sequence ID" value="NZ_CAKLHZ010000007.1"/>
</dbReference>
<name>A0ABU8K1Y6_9GAMM</name>
<feature type="transmembrane region" description="Helical" evidence="1">
    <location>
        <begin position="12"/>
        <end position="30"/>
    </location>
</feature>
<keyword evidence="1" id="KW-0472">Membrane</keyword>
<accession>A0ABU8K1Y6</accession>
<keyword evidence="1" id="KW-1133">Transmembrane helix</keyword>
<feature type="transmembrane region" description="Helical" evidence="1">
    <location>
        <begin position="36"/>
        <end position="54"/>
    </location>
</feature>